<evidence type="ECO:0000256" key="1">
    <source>
        <dbReference type="SAM" id="Phobius"/>
    </source>
</evidence>
<keyword evidence="1" id="KW-0812">Transmembrane</keyword>
<keyword evidence="3" id="KW-1185">Reference proteome</keyword>
<accession>A0A1D7TII7</accession>
<evidence type="ECO:0000313" key="2">
    <source>
        <dbReference type="EMBL" id="AOO64793.1"/>
    </source>
</evidence>
<name>A0A1D7TII7_9BACT</name>
<feature type="transmembrane region" description="Helical" evidence="1">
    <location>
        <begin position="12"/>
        <end position="33"/>
    </location>
</feature>
<dbReference type="AlphaFoldDB" id="A0A1D7TII7"/>
<organism evidence="2 3">
    <name type="scientific">Sulfurospirillum halorespirans DSM 13726</name>
    <dbReference type="NCBI Taxonomy" id="1193502"/>
    <lineage>
        <taxon>Bacteria</taxon>
        <taxon>Pseudomonadati</taxon>
        <taxon>Campylobacterota</taxon>
        <taxon>Epsilonproteobacteria</taxon>
        <taxon>Campylobacterales</taxon>
        <taxon>Sulfurospirillaceae</taxon>
        <taxon>Sulfurospirillum</taxon>
    </lineage>
</organism>
<keyword evidence="1" id="KW-0472">Membrane</keyword>
<dbReference type="STRING" id="1193502.SHALO_1013"/>
<evidence type="ECO:0000313" key="3">
    <source>
        <dbReference type="Proteomes" id="UP000094609"/>
    </source>
</evidence>
<dbReference type="RefSeq" id="WP_069477639.1">
    <property type="nucleotide sequence ID" value="NZ_CP017111.1"/>
</dbReference>
<proteinExistence type="predicted"/>
<dbReference type="Proteomes" id="UP000094609">
    <property type="component" value="Chromosome"/>
</dbReference>
<dbReference type="KEGG" id="shal:SHALO_1013"/>
<protein>
    <submittedName>
        <fullName evidence="2">Uncharacterized protein</fullName>
    </submittedName>
</protein>
<sequence length="105" mass="12735">MFLKEDHFDYIFIGVIVLIGVIALLIIVMNRFYTKQIEHMADECTLKEYEQRYPHLVRHGKVYCYHCNTSNIYMKQIAFTYHYLIHSHICRHCGTELYRSKMQVR</sequence>
<reference evidence="3" key="1">
    <citation type="submission" date="2016-08" db="EMBL/GenBank/DDBJ databases">
        <title>Complete genome sequence of the organohalide-respiring Epsilonproteobacterium Sulfurospirillum halorespirans.</title>
        <authorList>
            <person name="Goris T."/>
            <person name="Zimmermann J."/>
            <person name="Schenz B."/>
            <person name="Lemos M."/>
            <person name="Hackermueller J."/>
            <person name="Diekert G."/>
        </authorList>
    </citation>
    <scope>NUCLEOTIDE SEQUENCE [LARGE SCALE GENOMIC DNA]</scope>
    <source>
        <strain>DSM 13726</strain>
        <strain evidence="3">PCE-M2</strain>
    </source>
</reference>
<keyword evidence="1" id="KW-1133">Transmembrane helix</keyword>
<gene>
    <name evidence="2" type="ORF">SHALO_1013</name>
</gene>
<dbReference type="EMBL" id="CP017111">
    <property type="protein sequence ID" value="AOO64793.1"/>
    <property type="molecule type" value="Genomic_DNA"/>
</dbReference>